<dbReference type="Gene3D" id="3.30.160.40">
    <property type="entry name" value="Porphobilinogen deaminase, C-terminal domain"/>
    <property type="match status" value="1"/>
</dbReference>
<evidence type="ECO:0000256" key="1">
    <source>
        <dbReference type="ARBA" id="ARBA00002869"/>
    </source>
</evidence>
<dbReference type="EC" id="2.5.1.61" evidence="8"/>
<evidence type="ECO:0000256" key="3">
    <source>
        <dbReference type="ARBA" id="ARBA00005638"/>
    </source>
</evidence>
<dbReference type="UniPathway" id="UPA00251">
    <property type="reaction ID" value="UER00319"/>
</dbReference>
<gene>
    <name evidence="8" type="primary">hemC</name>
    <name evidence="11" type="ordered locus">Desde_2800</name>
</gene>
<dbReference type="InterPro" id="IPR036803">
    <property type="entry name" value="Porphobilinogen_deaminase_C_sf"/>
</dbReference>
<dbReference type="PRINTS" id="PR00151">
    <property type="entry name" value="PORPHBDMNASE"/>
</dbReference>
<feature type="domain" description="Porphobilinogen deaminase C-terminal" evidence="10">
    <location>
        <begin position="239"/>
        <end position="305"/>
    </location>
</feature>
<dbReference type="GO" id="GO:0005737">
    <property type="term" value="C:cytoplasm"/>
    <property type="evidence" value="ECO:0007669"/>
    <property type="project" value="UniProtKB-UniRule"/>
</dbReference>
<dbReference type="FunFam" id="3.40.190.10:FF:000004">
    <property type="entry name" value="Porphobilinogen deaminase"/>
    <property type="match status" value="1"/>
</dbReference>
<dbReference type="FunFam" id="3.30.160.40:FF:000001">
    <property type="entry name" value="Porphobilinogen deaminase"/>
    <property type="match status" value="1"/>
</dbReference>
<evidence type="ECO:0000256" key="8">
    <source>
        <dbReference type="HAMAP-Rule" id="MF_00260"/>
    </source>
</evidence>
<evidence type="ECO:0000313" key="12">
    <source>
        <dbReference type="Proteomes" id="UP000006053"/>
    </source>
</evidence>
<dbReference type="PIRSF" id="PIRSF001438">
    <property type="entry name" value="4pyrrol_synth_OHMeBilane_synth"/>
    <property type="match status" value="1"/>
</dbReference>
<comment type="pathway">
    <text evidence="2 8">Porphyrin-containing compound metabolism; protoporphyrin-IX biosynthesis; coproporphyrinogen-III from 5-aminolevulinate: step 2/4.</text>
</comment>
<evidence type="ECO:0000256" key="5">
    <source>
        <dbReference type="ARBA" id="ARBA00022679"/>
    </source>
</evidence>
<dbReference type="EMBL" id="CP003348">
    <property type="protein sequence ID" value="AFM01106.1"/>
    <property type="molecule type" value="Genomic_DNA"/>
</dbReference>
<dbReference type="GO" id="GO:0004418">
    <property type="term" value="F:hydroxymethylbilane synthase activity"/>
    <property type="evidence" value="ECO:0007669"/>
    <property type="project" value="UniProtKB-UniRule"/>
</dbReference>
<comment type="similarity">
    <text evidence="3 8">Belongs to the HMBS family.</text>
</comment>
<dbReference type="SUPFAM" id="SSF53850">
    <property type="entry name" value="Periplasmic binding protein-like II"/>
    <property type="match status" value="1"/>
</dbReference>
<dbReference type="KEGG" id="ddh:Desde_2800"/>
<dbReference type="PROSITE" id="PS00533">
    <property type="entry name" value="PORPHOBILINOGEN_DEAM"/>
    <property type="match status" value="1"/>
</dbReference>
<dbReference type="PANTHER" id="PTHR11557:SF0">
    <property type="entry name" value="PORPHOBILINOGEN DEAMINASE"/>
    <property type="match status" value="1"/>
</dbReference>
<reference evidence="11 12" key="2">
    <citation type="journal article" date="2015" name="J. Bacteriol.">
        <title>Genomic, proteomic, and biochemical analysis of the organohalide respiratory pathway in Desulfitobacterium dehalogenans.</title>
        <authorList>
            <person name="Kruse T."/>
            <person name="van de Pas B.A."/>
            <person name="Atteia A."/>
            <person name="Krab K."/>
            <person name="Hagen W.R."/>
            <person name="Goodwin L."/>
            <person name="Chain P."/>
            <person name="Boeren S."/>
            <person name="Maphosa F."/>
            <person name="Schraa G."/>
            <person name="de Vos W.M."/>
            <person name="van der Oost J."/>
            <person name="Smidt H."/>
            <person name="Stams A.J."/>
        </authorList>
    </citation>
    <scope>NUCLEOTIDE SEQUENCE [LARGE SCALE GENOMIC DNA]</scope>
    <source>
        <strain evidence="12">ATCC 51507 / DSM 9161 / JW/IU-DC1</strain>
    </source>
</reference>
<dbReference type="CDD" id="cd13646">
    <property type="entry name" value="PBP2_EcHMBS_like"/>
    <property type="match status" value="1"/>
</dbReference>
<dbReference type="STRING" id="756499.Desde_2800"/>
<dbReference type="InterPro" id="IPR022417">
    <property type="entry name" value="Porphobilin_deaminase_N"/>
</dbReference>
<dbReference type="InterPro" id="IPR022419">
    <property type="entry name" value="Porphobilin_deaminase_cofac_BS"/>
</dbReference>
<name>I4AAX1_DESDJ</name>
<feature type="domain" description="Porphobilinogen deaminase N-terminal" evidence="9">
    <location>
        <begin position="18"/>
        <end position="225"/>
    </location>
</feature>
<comment type="miscellaneous">
    <text evidence="8">The porphobilinogen subunits are added to the dipyrromethane group.</text>
</comment>
<comment type="subunit">
    <text evidence="4 8">Monomer.</text>
</comment>
<protein>
    <recommendedName>
        <fullName evidence="8">Porphobilinogen deaminase</fullName>
        <shortName evidence="8">PBG</shortName>
        <ecNumber evidence="8">2.5.1.61</ecNumber>
    </recommendedName>
    <alternativeName>
        <fullName evidence="8">Hydroxymethylbilane synthase</fullName>
        <shortName evidence="8">HMBS</shortName>
    </alternativeName>
    <alternativeName>
        <fullName evidence="8">Pre-uroporphyrinogen synthase</fullName>
    </alternativeName>
</protein>
<comment type="function">
    <text evidence="1 8">Tetrapolymerization of the monopyrrole PBG into the hydroxymethylbilane pre-uroporphyrinogen in several discrete steps.</text>
</comment>
<evidence type="ECO:0000256" key="7">
    <source>
        <dbReference type="ARBA" id="ARBA00048169"/>
    </source>
</evidence>
<evidence type="ECO:0000256" key="2">
    <source>
        <dbReference type="ARBA" id="ARBA00004735"/>
    </source>
</evidence>
<reference evidence="12" key="1">
    <citation type="submission" date="2012-06" db="EMBL/GenBank/DDBJ databases">
        <title>Complete sequence of Desulfitobacterium dehalogenans ATCC 51507.</title>
        <authorList>
            <person name="Lucas S."/>
            <person name="Han J."/>
            <person name="Lapidus A."/>
            <person name="Cheng J.-F."/>
            <person name="Goodwin L."/>
            <person name="Pitluck S."/>
            <person name="Peters L."/>
            <person name="Ovchinnikova G."/>
            <person name="Teshima H."/>
            <person name="Detter J.C."/>
            <person name="Han C."/>
            <person name="Tapia R."/>
            <person name="Land M."/>
            <person name="Hauser L."/>
            <person name="Kyrpides N."/>
            <person name="Ivanova N."/>
            <person name="Pagani I."/>
            <person name="Kruse T."/>
            <person name="de Vos W.M."/>
            <person name="Smidt H."/>
            <person name="Woyke T."/>
        </authorList>
    </citation>
    <scope>NUCLEOTIDE SEQUENCE [LARGE SCALE GENOMIC DNA]</scope>
    <source>
        <strain evidence="12">ATCC 51507 / DSM 9161 / JW/IU-DC1</strain>
    </source>
</reference>
<evidence type="ECO:0000313" key="11">
    <source>
        <dbReference type="EMBL" id="AFM01106.1"/>
    </source>
</evidence>
<organism evidence="11 12">
    <name type="scientific">Desulfitobacterium dehalogenans (strain ATCC 51507 / DSM 9161 / JW/IU-DC1)</name>
    <dbReference type="NCBI Taxonomy" id="756499"/>
    <lineage>
        <taxon>Bacteria</taxon>
        <taxon>Bacillati</taxon>
        <taxon>Bacillota</taxon>
        <taxon>Clostridia</taxon>
        <taxon>Eubacteriales</taxon>
        <taxon>Desulfitobacteriaceae</taxon>
        <taxon>Desulfitobacterium</taxon>
    </lineage>
</organism>
<feature type="modified residue" description="S-(dipyrrolylmethanemethyl)cysteine" evidence="8">
    <location>
        <position position="254"/>
    </location>
</feature>
<dbReference type="Pfam" id="PF03900">
    <property type="entry name" value="Porphobil_deamC"/>
    <property type="match status" value="1"/>
</dbReference>
<evidence type="ECO:0000259" key="10">
    <source>
        <dbReference type="Pfam" id="PF03900"/>
    </source>
</evidence>
<sequence>MQPVIILTKVKGEHMRSIKIGTRDSQLALWQAEWVKGKLEEHYPEGEFVLVPMKTKGDKILDVPLAKIGDKGLFTKELEVGLLNGEIDCAVHSLKDLPTVLPQGLEIAAFCEREEPRDVFLSKDGTPLAELPAGSVIGTSSLRRKAQLQNYRSDLVFADLRGNLQTRWRKLQESNMAGIVLAAAGVKRLGWEERITEYISEEIMLSAVGQGAIAVEIASHRAEVREMLDLLNHQDTERAVKAERTLLYRLEGGCQIPIGAWAVTEGQQIVLKGMVASLDGQRILKVSLSGDNPEELGRKAADKLIAQGAMEILQEIRTTFDNTQHQG</sequence>
<dbReference type="FunFam" id="3.40.190.10:FF:000005">
    <property type="entry name" value="Porphobilinogen deaminase"/>
    <property type="match status" value="1"/>
</dbReference>
<dbReference type="HAMAP" id="MF_00260">
    <property type="entry name" value="Porphobil_deam"/>
    <property type="match status" value="1"/>
</dbReference>
<keyword evidence="6 8" id="KW-0627">Porphyrin biosynthesis</keyword>
<dbReference type="AlphaFoldDB" id="I4AAX1"/>
<evidence type="ECO:0000256" key="6">
    <source>
        <dbReference type="ARBA" id="ARBA00023244"/>
    </source>
</evidence>
<dbReference type="Pfam" id="PF01379">
    <property type="entry name" value="Porphobil_deam"/>
    <property type="match status" value="1"/>
</dbReference>
<dbReference type="PANTHER" id="PTHR11557">
    <property type="entry name" value="PORPHOBILINOGEN DEAMINASE"/>
    <property type="match status" value="1"/>
</dbReference>
<comment type="catalytic activity">
    <reaction evidence="7 8">
        <text>4 porphobilinogen + H2O = hydroxymethylbilane + 4 NH4(+)</text>
        <dbReference type="Rhea" id="RHEA:13185"/>
        <dbReference type="ChEBI" id="CHEBI:15377"/>
        <dbReference type="ChEBI" id="CHEBI:28938"/>
        <dbReference type="ChEBI" id="CHEBI:57845"/>
        <dbReference type="ChEBI" id="CHEBI:58126"/>
        <dbReference type="EC" id="2.5.1.61"/>
    </reaction>
</comment>
<dbReference type="HOGENOM" id="CLU_019704_0_2_9"/>
<proteinExistence type="inferred from homology"/>
<accession>I4AAX1</accession>
<evidence type="ECO:0000259" key="9">
    <source>
        <dbReference type="Pfam" id="PF01379"/>
    </source>
</evidence>
<dbReference type="GO" id="GO:0006782">
    <property type="term" value="P:protoporphyrinogen IX biosynthetic process"/>
    <property type="evidence" value="ECO:0007669"/>
    <property type="project" value="UniProtKB-UniRule"/>
</dbReference>
<dbReference type="InterPro" id="IPR000860">
    <property type="entry name" value="HemC"/>
</dbReference>
<evidence type="ECO:0000256" key="4">
    <source>
        <dbReference type="ARBA" id="ARBA00011245"/>
    </source>
</evidence>
<comment type="cofactor">
    <cofactor evidence="8">
        <name>dipyrromethane</name>
        <dbReference type="ChEBI" id="CHEBI:60342"/>
    </cofactor>
    <text evidence="8">Binds 1 dipyrromethane group covalently.</text>
</comment>
<dbReference type="SUPFAM" id="SSF54782">
    <property type="entry name" value="Porphobilinogen deaminase (hydroxymethylbilane synthase), C-terminal domain"/>
    <property type="match status" value="1"/>
</dbReference>
<keyword evidence="12" id="KW-1185">Reference proteome</keyword>
<dbReference type="OrthoDB" id="9810298at2"/>
<keyword evidence="5 8" id="KW-0808">Transferase</keyword>
<dbReference type="eggNOG" id="COG0181">
    <property type="taxonomic scope" value="Bacteria"/>
</dbReference>
<dbReference type="Proteomes" id="UP000006053">
    <property type="component" value="Chromosome"/>
</dbReference>
<dbReference type="Gene3D" id="3.40.190.10">
    <property type="entry name" value="Periplasmic binding protein-like II"/>
    <property type="match status" value="2"/>
</dbReference>
<dbReference type="NCBIfam" id="TIGR00212">
    <property type="entry name" value="hemC"/>
    <property type="match status" value="1"/>
</dbReference>
<dbReference type="InterPro" id="IPR022418">
    <property type="entry name" value="Porphobilinogen_deaminase_C"/>
</dbReference>